<dbReference type="InterPro" id="IPR036259">
    <property type="entry name" value="MFS_trans_sf"/>
</dbReference>
<dbReference type="SUPFAM" id="SSF103473">
    <property type="entry name" value="MFS general substrate transporter"/>
    <property type="match status" value="1"/>
</dbReference>
<proteinExistence type="predicted"/>
<comment type="subcellular location">
    <subcellularLocation>
        <location evidence="1">Membrane</location>
        <topology evidence="1">Multi-pass membrane protein</topology>
    </subcellularLocation>
</comment>
<evidence type="ECO:0000256" key="2">
    <source>
        <dbReference type="ARBA" id="ARBA00022692"/>
    </source>
</evidence>
<feature type="transmembrane region" description="Helical" evidence="5">
    <location>
        <begin position="226"/>
        <end position="245"/>
    </location>
</feature>
<reference evidence="6" key="1">
    <citation type="submission" date="2021-02" db="EMBL/GenBank/DDBJ databases">
        <authorList>
            <person name="Dougan E. K."/>
            <person name="Rhodes N."/>
            <person name="Thang M."/>
            <person name="Chan C."/>
        </authorList>
    </citation>
    <scope>NUCLEOTIDE SEQUENCE</scope>
</reference>
<feature type="transmembrane region" description="Helical" evidence="5">
    <location>
        <begin position="148"/>
        <end position="171"/>
    </location>
</feature>
<keyword evidence="3 5" id="KW-1133">Transmembrane helix</keyword>
<keyword evidence="4 5" id="KW-0472">Membrane</keyword>
<evidence type="ECO:0000313" key="6">
    <source>
        <dbReference type="EMBL" id="CAE8691599.1"/>
    </source>
</evidence>
<protein>
    <recommendedName>
        <fullName evidence="8">Major facilitator superfamily (MFS) profile domain-containing protein</fullName>
    </recommendedName>
</protein>
<feature type="transmembrane region" description="Helical" evidence="5">
    <location>
        <begin position="274"/>
        <end position="294"/>
    </location>
</feature>
<evidence type="ECO:0000313" key="7">
    <source>
        <dbReference type="Proteomes" id="UP000626109"/>
    </source>
</evidence>
<organism evidence="6 7">
    <name type="scientific">Polarella glacialis</name>
    <name type="common">Dinoflagellate</name>
    <dbReference type="NCBI Taxonomy" id="89957"/>
    <lineage>
        <taxon>Eukaryota</taxon>
        <taxon>Sar</taxon>
        <taxon>Alveolata</taxon>
        <taxon>Dinophyceae</taxon>
        <taxon>Suessiales</taxon>
        <taxon>Suessiaceae</taxon>
        <taxon>Polarella</taxon>
    </lineage>
</organism>
<feature type="transmembrane region" description="Helical" evidence="5">
    <location>
        <begin position="309"/>
        <end position="330"/>
    </location>
</feature>
<dbReference type="GO" id="GO:0016020">
    <property type="term" value="C:membrane"/>
    <property type="evidence" value="ECO:0007669"/>
    <property type="project" value="UniProtKB-SubCell"/>
</dbReference>
<dbReference type="GO" id="GO:0022857">
    <property type="term" value="F:transmembrane transporter activity"/>
    <property type="evidence" value="ECO:0007669"/>
    <property type="project" value="InterPro"/>
</dbReference>
<evidence type="ECO:0000256" key="4">
    <source>
        <dbReference type="ARBA" id="ARBA00023136"/>
    </source>
</evidence>
<feature type="transmembrane region" description="Helical" evidence="5">
    <location>
        <begin position="91"/>
        <end position="111"/>
    </location>
</feature>
<sequence length="473" mass="48905">MAPVDASAAMPLWPSCGQGSLLDSSNVQRGLSAELCGASGGAAGVATWQRWWILGTFSLLSVLQACTWNFYGPISVQVQALQGWTLNEIAWVENSANIAMLVAVPLSALFVQQCGCRTPTLCCGALLLFCSALRCMSSGLAVSRLGLAVAVVAMTCNGLAAAWLNFGGPVISGIWFPVAERGLATAVISASTFLGQSFGFVLGPLVVPQPGVDGSTDATAVGLQRLCYGELVMVAATLAAVAGHFPDRPAAAPSRSAEEGPSAETPTASAVGRLVFVSVVVSVPSAAFGAWVPVLTPNLAEFGITEVESAWVGCLMLLLGALGGLAFGRLSDFFPGRLKEMLLCCLSLSALCFGYFLLVVTGKLPGGALALCISGSAGAFFVSGSYPLGFELAVETGYPSIPEPIAASLLSFLQCLIQILFLAASFLGSTSSAWMNWLNVLASASLIVPLAVFQVRYPRLSVDGVALDLSRRN</sequence>
<dbReference type="EMBL" id="CAJNNW010027472">
    <property type="protein sequence ID" value="CAE8691599.1"/>
    <property type="molecule type" value="Genomic_DNA"/>
</dbReference>
<accession>A0A813K513</accession>
<feature type="transmembrane region" description="Helical" evidence="5">
    <location>
        <begin position="51"/>
        <end position="71"/>
    </location>
</feature>
<feature type="transmembrane region" description="Helical" evidence="5">
    <location>
        <begin position="368"/>
        <end position="393"/>
    </location>
</feature>
<feature type="transmembrane region" description="Helical" evidence="5">
    <location>
        <begin position="183"/>
        <end position="206"/>
    </location>
</feature>
<feature type="transmembrane region" description="Helical" evidence="5">
    <location>
        <begin position="342"/>
        <end position="362"/>
    </location>
</feature>
<name>A0A813K513_POLGL</name>
<evidence type="ECO:0008006" key="8">
    <source>
        <dbReference type="Google" id="ProtNLM"/>
    </source>
</evidence>
<dbReference type="PANTHER" id="PTHR10924:SF27">
    <property type="entry name" value="SOLUTE CARRIER FAMILY 49 MEMBER 4"/>
    <property type="match status" value="1"/>
</dbReference>
<dbReference type="Pfam" id="PF07690">
    <property type="entry name" value="MFS_1"/>
    <property type="match status" value="1"/>
</dbReference>
<dbReference type="Gene3D" id="1.20.1250.20">
    <property type="entry name" value="MFS general substrate transporter like domains"/>
    <property type="match status" value="2"/>
</dbReference>
<evidence type="ECO:0000256" key="3">
    <source>
        <dbReference type="ARBA" id="ARBA00022989"/>
    </source>
</evidence>
<feature type="transmembrane region" description="Helical" evidence="5">
    <location>
        <begin position="434"/>
        <end position="453"/>
    </location>
</feature>
<dbReference type="AlphaFoldDB" id="A0A813K513"/>
<gene>
    <name evidence="6" type="ORF">PGLA2088_LOCUS27490</name>
</gene>
<dbReference type="InterPro" id="IPR011701">
    <property type="entry name" value="MFS"/>
</dbReference>
<comment type="caution">
    <text evidence="6">The sequence shown here is derived from an EMBL/GenBank/DDBJ whole genome shotgun (WGS) entry which is preliminary data.</text>
</comment>
<evidence type="ECO:0000256" key="5">
    <source>
        <dbReference type="SAM" id="Phobius"/>
    </source>
</evidence>
<dbReference type="PANTHER" id="PTHR10924">
    <property type="entry name" value="MAJOR FACILITATOR SUPERFAMILY PROTEIN-RELATED"/>
    <property type="match status" value="1"/>
</dbReference>
<keyword evidence="2 5" id="KW-0812">Transmembrane</keyword>
<feature type="transmembrane region" description="Helical" evidence="5">
    <location>
        <begin position="405"/>
        <end position="428"/>
    </location>
</feature>
<evidence type="ECO:0000256" key="1">
    <source>
        <dbReference type="ARBA" id="ARBA00004141"/>
    </source>
</evidence>
<dbReference type="InterPro" id="IPR049680">
    <property type="entry name" value="FLVCR1-2_SLC49-like"/>
</dbReference>
<dbReference type="Proteomes" id="UP000626109">
    <property type="component" value="Unassembled WGS sequence"/>
</dbReference>